<dbReference type="PANTHER" id="PTHR12629:SF0">
    <property type="entry name" value="DIPHOSPHOINOSITOL-POLYPHOSPHATE DIPHOSPHATASE"/>
    <property type="match status" value="1"/>
</dbReference>
<dbReference type="GO" id="GO:0005737">
    <property type="term" value="C:cytoplasm"/>
    <property type="evidence" value="ECO:0007669"/>
    <property type="project" value="TreeGrafter"/>
</dbReference>
<dbReference type="Pfam" id="PF00293">
    <property type="entry name" value="NUDIX"/>
    <property type="match status" value="1"/>
</dbReference>
<dbReference type="PROSITE" id="PS51462">
    <property type="entry name" value="NUDIX"/>
    <property type="match status" value="1"/>
</dbReference>
<proteinExistence type="predicted"/>
<dbReference type="AlphaFoldDB" id="A0A292PS20"/>
<keyword evidence="4" id="KW-0460">Magnesium</keyword>
<keyword evidence="7" id="KW-1185">Reference proteome</keyword>
<dbReference type="InterPro" id="IPR015797">
    <property type="entry name" value="NUDIX_hydrolase-like_dom_sf"/>
</dbReference>
<evidence type="ECO:0000313" key="7">
    <source>
        <dbReference type="Proteomes" id="UP001412239"/>
    </source>
</evidence>
<evidence type="ECO:0000256" key="3">
    <source>
        <dbReference type="ARBA" id="ARBA00022801"/>
    </source>
</evidence>
<dbReference type="GO" id="GO:0005634">
    <property type="term" value="C:nucleus"/>
    <property type="evidence" value="ECO:0007669"/>
    <property type="project" value="TreeGrafter"/>
</dbReference>
<gene>
    <name evidence="6" type="ORF">GSTUAT00006372001</name>
</gene>
<sequence length="228" mass="26397">MAQSRSMEVGSCSRNFIAPHVHILRNSISGPRWESQTTYVAFSTYIFLVNCVQPLRLSPCYRIIIRWFPGSQYSLLLGYASDGSRLVAGVVAISIDRRKVLVVESTNRDNHWVLPKGGYETDEPTPEDAASREAWEEAGITGKITRNLGEIRDPRPQDVLDAAKSNNNIIPCTTYYFFEFKVEKEETLWPEMHKRRRRWMTYEEATRCFKEMDRPELLEAIERSSILR</sequence>
<dbReference type="GO" id="GO:0008486">
    <property type="term" value="F:diphosphoinositol-polyphosphate diphosphatase activity"/>
    <property type="evidence" value="ECO:0007669"/>
    <property type="project" value="TreeGrafter"/>
</dbReference>
<dbReference type="GO" id="GO:1901907">
    <property type="term" value="P:diadenosine pentaphosphate catabolic process"/>
    <property type="evidence" value="ECO:0007669"/>
    <property type="project" value="TreeGrafter"/>
</dbReference>
<dbReference type="Proteomes" id="UP001412239">
    <property type="component" value="Unassembled WGS sequence"/>
</dbReference>
<dbReference type="SUPFAM" id="SSF55811">
    <property type="entry name" value="Nudix"/>
    <property type="match status" value="1"/>
</dbReference>
<protein>
    <recommendedName>
        <fullName evidence="5">Nudix hydrolase domain-containing protein</fullName>
    </recommendedName>
</protein>
<evidence type="ECO:0000313" key="6">
    <source>
        <dbReference type="EMBL" id="CUS09571.1"/>
    </source>
</evidence>
<dbReference type="PANTHER" id="PTHR12629">
    <property type="entry name" value="DIPHOSPHOINOSITOL POLYPHOSPHATE PHOSPHOHYDROLASE"/>
    <property type="match status" value="1"/>
</dbReference>
<dbReference type="GO" id="GO:0000298">
    <property type="term" value="F:endopolyphosphatase activity"/>
    <property type="evidence" value="ECO:0007669"/>
    <property type="project" value="TreeGrafter"/>
</dbReference>
<name>A0A292PS20_9PEZI</name>
<accession>A0A292PS20</accession>
<evidence type="ECO:0000256" key="1">
    <source>
        <dbReference type="ARBA" id="ARBA00001946"/>
    </source>
</evidence>
<dbReference type="GO" id="GO:0046872">
    <property type="term" value="F:metal ion binding"/>
    <property type="evidence" value="ECO:0007669"/>
    <property type="project" value="UniProtKB-KW"/>
</dbReference>
<dbReference type="Gene3D" id="3.90.79.10">
    <property type="entry name" value="Nucleoside Triphosphate Pyrophosphohydrolase"/>
    <property type="match status" value="1"/>
</dbReference>
<keyword evidence="3" id="KW-0378">Hydrolase</keyword>
<comment type="cofactor">
    <cofactor evidence="1">
        <name>Mg(2+)</name>
        <dbReference type="ChEBI" id="CHEBI:18420"/>
    </cofactor>
</comment>
<dbReference type="GO" id="GO:0034432">
    <property type="term" value="F:bis(5'-adenosyl)-pentaphosphatase activity"/>
    <property type="evidence" value="ECO:0007669"/>
    <property type="project" value="TreeGrafter"/>
</dbReference>
<feature type="domain" description="Nudix hydrolase" evidence="5">
    <location>
        <begin position="83"/>
        <end position="222"/>
    </location>
</feature>
<reference evidence="6" key="1">
    <citation type="submission" date="2015-10" db="EMBL/GenBank/DDBJ databases">
        <authorList>
            <person name="Regsiter A."/>
            <person name="william w."/>
        </authorList>
    </citation>
    <scope>NUCLEOTIDE SEQUENCE</scope>
    <source>
        <strain evidence="6">Montdore</strain>
    </source>
</reference>
<dbReference type="GO" id="GO:0071543">
    <property type="term" value="P:diphosphoinositol polyphosphate metabolic process"/>
    <property type="evidence" value="ECO:0007669"/>
    <property type="project" value="TreeGrafter"/>
</dbReference>
<keyword evidence="2" id="KW-0479">Metal-binding</keyword>
<dbReference type="InterPro" id="IPR047198">
    <property type="entry name" value="DDP-like_NUDIX"/>
</dbReference>
<dbReference type="GO" id="GO:0034431">
    <property type="term" value="F:bis(5'-adenosyl)-hexaphosphatase activity"/>
    <property type="evidence" value="ECO:0007669"/>
    <property type="project" value="TreeGrafter"/>
</dbReference>
<evidence type="ECO:0000256" key="2">
    <source>
        <dbReference type="ARBA" id="ARBA00022723"/>
    </source>
</evidence>
<dbReference type="CDD" id="cd04666">
    <property type="entry name" value="NUDIX_DIPP2_like_Nudt4"/>
    <property type="match status" value="1"/>
</dbReference>
<dbReference type="GO" id="GO:1901909">
    <property type="term" value="P:diadenosine hexaphosphate catabolic process"/>
    <property type="evidence" value="ECO:0007669"/>
    <property type="project" value="TreeGrafter"/>
</dbReference>
<organism evidence="6 7">
    <name type="scientific">Tuber aestivum</name>
    <name type="common">summer truffle</name>
    <dbReference type="NCBI Taxonomy" id="59557"/>
    <lineage>
        <taxon>Eukaryota</taxon>
        <taxon>Fungi</taxon>
        <taxon>Dikarya</taxon>
        <taxon>Ascomycota</taxon>
        <taxon>Pezizomycotina</taxon>
        <taxon>Pezizomycetes</taxon>
        <taxon>Pezizales</taxon>
        <taxon>Tuberaceae</taxon>
        <taxon>Tuber</taxon>
    </lineage>
</organism>
<evidence type="ECO:0000256" key="4">
    <source>
        <dbReference type="ARBA" id="ARBA00022842"/>
    </source>
</evidence>
<evidence type="ECO:0000259" key="5">
    <source>
        <dbReference type="PROSITE" id="PS51462"/>
    </source>
</evidence>
<dbReference type="InterPro" id="IPR000086">
    <property type="entry name" value="NUDIX_hydrolase_dom"/>
</dbReference>
<dbReference type="GO" id="GO:1901911">
    <property type="term" value="P:adenosine 5'-(hexahydrogen pentaphosphate) catabolic process"/>
    <property type="evidence" value="ECO:0007669"/>
    <property type="project" value="TreeGrafter"/>
</dbReference>
<dbReference type="EMBL" id="LN891077">
    <property type="protein sequence ID" value="CUS09571.1"/>
    <property type="molecule type" value="Genomic_DNA"/>
</dbReference>